<dbReference type="FunCoup" id="A0A1Z5JTT1">
    <property type="interactions" value="121"/>
</dbReference>
<dbReference type="Gene3D" id="1.10.150.170">
    <property type="entry name" value="Putative methyltransferase TM0872, insert domain"/>
    <property type="match status" value="1"/>
</dbReference>
<dbReference type="PANTHER" id="PTHR11265">
    <property type="entry name" value="S-ADENOSYL-METHYLTRANSFERASE MRAW"/>
    <property type="match status" value="1"/>
</dbReference>
<evidence type="ECO:0000313" key="6">
    <source>
        <dbReference type="Proteomes" id="UP000198406"/>
    </source>
</evidence>
<organism evidence="5 6">
    <name type="scientific">Fistulifera solaris</name>
    <name type="common">Oleaginous diatom</name>
    <dbReference type="NCBI Taxonomy" id="1519565"/>
    <lineage>
        <taxon>Eukaryota</taxon>
        <taxon>Sar</taxon>
        <taxon>Stramenopiles</taxon>
        <taxon>Ochrophyta</taxon>
        <taxon>Bacillariophyta</taxon>
        <taxon>Bacillariophyceae</taxon>
        <taxon>Bacillariophycidae</taxon>
        <taxon>Naviculales</taxon>
        <taxon>Naviculaceae</taxon>
        <taxon>Fistulifera</taxon>
    </lineage>
</organism>
<proteinExistence type="inferred from homology"/>
<keyword evidence="6" id="KW-1185">Reference proteome</keyword>
<evidence type="ECO:0000256" key="2">
    <source>
        <dbReference type="ARBA" id="ARBA00022603"/>
    </source>
</evidence>
<protein>
    <submittedName>
        <fullName evidence="5">16S rRNA (Cytosine1402-N4)-methyltransferase</fullName>
        <ecNumber evidence="5">2.1.1.199</ecNumber>
    </submittedName>
</protein>
<dbReference type="EC" id="2.1.1.199" evidence="5"/>
<dbReference type="OrthoDB" id="16290at2759"/>
<dbReference type="InParanoid" id="A0A1Z5JTT1"/>
<dbReference type="SUPFAM" id="SSF81799">
    <property type="entry name" value="Putative methyltransferase TM0872, insert domain"/>
    <property type="match status" value="1"/>
</dbReference>
<evidence type="ECO:0000256" key="1">
    <source>
        <dbReference type="ARBA" id="ARBA00010396"/>
    </source>
</evidence>
<dbReference type="EMBL" id="BDSP01000117">
    <property type="protein sequence ID" value="GAX17445.1"/>
    <property type="molecule type" value="Genomic_DNA"/>
</dbReference>
<dbReference type="GO" id="GO:0071424">
    <property type="term" value="F:rRNA (cytosine-N4-)-methyltransferase activity"/>
    <property type="evidence" value="ECO:0007669"/>
    <property type="project" value="TreeGrafter"/>
</dbReference>
<dbReference type="Proteomes" id="UP000198406">
    <property type="component" value="Unassembled WGS sequence"/>
</dbReference>
<evidence type="ECO:0000256" key="3">
    <source>
        <dbReference type="ARBA" id="ARBA00022679"/>
    </source>
</evidence>
<evidence type="ECO:0000313" key="5">
    <source>
        <dbReference type="EMBL" id="GAX17445.1"/>
    </source>
</evidence>
<comment type="caution">
    <text evidence="5">The sequence shown here is derived from an EMBL/GenBank/DDBJ whole genome shotgun (WGS) entry which is preliminary data.</text>
</comment>
<dbReference type="AlphaFoldDB" id="A0A1Z5JTT1"/>
<name>A0A1Z5JTT1_FISSO</name>
<dbReference type="InterPro" id="IPR029063">
    <property type="entry name" value="SAM-dependent_MTases_sf"/>
</dbReference>
<keyword evidence="3 5" id="KW-0808">Transferase</keyword>
<dbReference type="Gene3D" id="3.40.50.150">
    <property type="entry name" value="Vaccinia Virus protein VP39"/>
    <property type="match status" value="1"/>
</dbReference>
<sequence length="380" mass="42197">MQQQQFLRAMKLRQTVTAAFVARATRRIHNQVSSLSSTANSNEFATSYHAPVMWKECVDALLEGREERRRGLTLLDGTLGGGGHSEAILQRLTAGDVLFGCDVDPEALKTATRRLERFLPGNTSDGPFFVPVQSNFGNLVETLTKTIHPISNEPVVEPSLDGILLDLGVSSHQIDCAERGFSFQQQGPLDMRMSGVGMTAADLCNELDVFELKRILKEYGDEPRAAKIADSIVRCRPLATTSDLVEAVAAVTPEYAKKGRRMGRTATLARVFQSLRIVVNQEYQVLENVLTKVAPTLLRSGGRLVVLSYHSMEDRATKRAMRDGTLERTQRDERDMYGNTIGPPRPFRTLGKKRKATLEEVEVNPRARSATLRVAEKLEK</sequence>
<evidence type="ECO:0000256" key="4">
    <source>
        <dbReference type="ARBA" id="ARBA00022691"/>
    </source>
</evidence>
<dbReference type="HAMAP" id="MF_01007">
    <property type="entry name" value="16SrRNA_methyltr_H"/>
    <property type="match status" value="1"/>
</dbReference>
<dbReference type="GO" id="GO:0070475">
    <property type="term" value="P:rRNA base methylation"/>
    <property type="evidence" value="ECO:0007669"/>
    <property type="project" value="TreeGrafter"/>
</dbReference>
<keyword evidence="2 5" id="KW-0489">Methyltransferase</keyword>
<dbReference type="SUPFAM" id="SSF53335">
    <property type="entry name" value="S-adenosyl-L-methionine-dependent methyltransferases"/>
    <property type="match status" value="1"/>
</dbReference>
<reference evidence="5 6" key="1">
    <citation type="journal article" date="2015" name="Plant Cell">
        <title>Oil accumulation by the oleaginous diatom Fistulifera solaris as revealed by the genome and transcriptome.</title>
        <authorList>
            <person name="Tanaka T."/>
            <person name="Maeda Y."/>
            <person name="Veluchamy A."/>
            <person name="Tanaka M."/>
            <person name="Abida H."/>
            <person name="Marechal E."/>
            <person name="Bowler C."/>
            <person name="Muto M."/>
            <person name="Sunaga Y."/>
            <person name="Tanaka M."/>
            <person name="Yoshino T."/>
            <person name="Taniguchi T."/>
            <person name="Fukuda Y."/>
            <person name="Nemoto M."/>
            <person name="Matsumoto M."/>
            <person name="Wong P.S."/>
            <person name="Aburatani S."/>
            <person name="Fujibuchi W."/>
        </authorList>
    </citation>
    <scope>NUCLEOTIDE SEQUENCE [LARGE SCALE GENOMIC DNA]</scope>
    <source>
        <strain evidence="5 6">JPCC DA0580</strain>
    </source>
</reference>
<comment type="similarity">
    <text evidence="1">Belongs to the methyltransferase superfamily. RsmH family.</text>
</comment>
<dbReference type="Pfam" id="PF01795">
    <property type="entry name" value="Methyltransf_5"/>
    <property type="match status" value="1"/>
</dbReference>
<dbReference type="PANTHER" id="PTHR11265:SF0">
    <property type="entry name" value="12S RRNA N4-METHYLCYTIDINE METHYLTRANSFERASE"/>
    <property type="match status" value="1"/>
</dbReference>
<gene>
    <name evidence="5" type="ORF">FisN_5Hh093</name>
</gene>
<dbReference type="InterPro" id="IPR023397">
    <property type="entry name" value="SAM-dep_MeTrfase_MraW_recog"/>
</dbReference>
<dbReference type="InterPro" id="IPR002903">
    <property type="entry name" value="RsmH"/>
</dbReference>
<dbReference type="NCBIfam" id="TIGR00006">
    <property type="entry name" value="16S rRNA (cytosine(1402)-N(4))-methyltransferase RsmH"/>
    <property type="match status" value="1"/>
</dbReference>
<accession>A0A1Z5JTT1</accession>
<keyword evidence="4" id="KW-0949">S-adenosyl-L-methionine</keyword>